<dbReference type="GO" id="GO:0005524">
    <property type="term" value="F:ATP binding"/>
    <property type="evidence" value="ECO:0007669"/>
    <property type="project" value="UniProtKB-KW"/>
</dbReference>
<dbReference type="PANTHER" id="PTHR16305:SF28">
    <property type="entry name" value="GUANYLATE CYCLASE DOMAIN-CONTAINING PROTEIN"/>
    <property type="match status" value="1"/>
</dbReference>
<dbReference type="GO" id="GO:0005737">
    <property type="term" value="C:cytoplasm"/>
    <property type="evidence" value="ECO:0007669"/>
    <property type="project" value="TreeGrafter"/>
</dbReference>
<keyword evidence="2" id="KW-0067">ATP-binding</keyword>
<comment type="caution">
    <text evidence="3">The sequence shown here is derived from an EMBL/GenBank/DDBJ whole genome shotgun (WGS) entry which is preliminary data.</text>
</comment>
<gene>
    <name evidence="3" type="primary">ADCY10</name>
    <name evidence="3" type="ORF">HK100_000010</name>
</gene>
<dbReference type="Proteomes" id="UP001211907">
    <property type="component" value="Unassembled WGS sequence"/>
</dbReference>
<dbReference type="PANTHER" id="PTHR16305">
    <property type="entry name" value="TESTICULAR SOLUBLE ADENYLYL CYCLASE"/>
    <property type="match status" value="1"/>
</dbReference>
<accession>A0AAD5TAX3</accession>
<evidence type="ECO:0000256" key="2">
    <source>
        <dbReference type="ARBA" id="ARBA00022840"/>
    </source>
</evidence>
<evidence type="ECO:0000256" key="1">
    <source>
        <dbReference type="ARBA" id="ARBA00022741"/>
    </source>
</evidence>
<organism evidence="3 4">
    <name type="scientific">Physocladia obscura</name>
    <dbReference type="NCBI Taxonomy" id="109957"/>
    <lineage>
        <taxon>Eukaryota</taxon>
        <taxon>Fungi</taxon>
        <taxon>Fungi incertae sedis</taxon>
        <taxon>Chytridiomycota</taxon>
        <taxon>Chytridiomycota incertae sedis</taxon>
        <taxon>Chytridiomycetes</taxon>
        <taxon>Chytridiales</taxon>
        <taxon>Chytriomycetaceae</taxon>
        <taxon>Physocladia</taxon>
    </lineage>
</organism>
<keyword evidence="1" id="KW-0547">Nucleotide-binding</keyword>
<keyword evidence="4" id="KW-1185">Reference proteome</keyword>
<reference evidence="3" key="1">
    <citation type="submission" date="2020-05" db="EMBL/GenBank/DDBJ databases">
        <title>Phylogenomic resolution of chytrid fungi.</title>
        <authorList>
            <person name="Stajich J.E."/>
            <person name="Amses K."/>
            <person name="Simmons R."/>
            <person name="Seto K."/>
            <person name="Myers J."/>
            <person name="Bonds A."/>
            <person name="Quandt C.A."/>
            <person name="Barry K."/>
            <person name="Liu P."/>
            <person name="Grigoriev I."/>
            <person name="Longcore J.E."/>
            <person name="James T.Y."/>
        </authorList>
    </citation>
    <scope>NUCLEOTIDE SEQUENCE</scope>
    <source>
        <strain evidence="3">JEL0513</strain>
    </source>
</reference>
<evidence type="ECO:0000313" key="4">
    <source>
        <dbReference type="Proteomes" id="UP001211907"/>
    </source>
</evidence>
<dbReference type="EMBL" id="JADGJH010000001">
    <property type="protein sequence ID" value="KAJ3143211.1"/>
    <property type="molecule type" value="Genomic_DNA"/>
</dbReference>
<evidence type="ECO:0000313" key="3">
    <source>
        <dbReference type="EMBL" id="KAJ3143211.1"/>
    </source>
</evidence>
<dbReference type="SUPFAM" id="SSF55073">
    <property type="entry name" value="Nucleotide cyclase"/>
    <property type="match status" value="1"/>
</dbReference>
<dbReference type="AlphaFoldDB" id="A0AAD5TAX3"/>
<dbReference type="GO" id="GO:0004016">
    <property type="term" value="F:adenylate cyclase activity"/>
    <property type="evidence" value="ECO:0007669"/>
    <property type="project" value="TreeGrafter"/>
</dbReference>
<dbReference type="Gene3D" id="3.30.70.1230">
    <property type="entry name" value="Nucleotide cyclase"/>
    <property type="match status" value="1"/>
</dbReference>
<dbReference type="InterPro" id="IPR029787">
    <property type="entry name" value="Nucleotide_cyclase"/>
</dbReference>
<sequence>MDEKEIITRRVFLSCLQLICYFKTYELVIPDKVAHRPSATPQNLASVSPLNKNTFNRRESDIPEQRRKSSFLVSDALDKPSTKKIPLKIHIGLGIGEMQHVHIGDAISGAAAATTTVSDGTYSRSEYFIAGKALKNSGILLGFGKPGDFTFESVGNDLVIAAMVSEPSFPPARKSSKDLGRYFLVSDTDPIEKYVDCLIQNLGEKVHISQESESTLVGSKKRNRNFISTILPYIDDALAQSVRRVKRADSNEDLDGMSPFSVDLGNYDQLRGVAVLFLYFPAFNVETVAQPENLEVLQKITLIILGAIRKHQGCLRQFNCDDKSLTALLVWGLEGFAHEKSECYFSMAAAMEIEWQLKKVVGDQFAIGSTKGTVFAGIVGNQNRCDGTLLGVCVNNAARLMCLDSCKGGILCDEYTYMDTNDSIDYDTDIPEVVLKGE</sequence>
<proteinExistence type="predicted"/>
<name>A0AAD5TAX3_9FUNG</name>
<protein>
    <submittedName>
        <fullName evidence="3">Adenylate cyclase type 10</fullName>
    </submittedName>
</protein>